<keyword evidence="2" id="KW-0472">Membrane</keyword>
<feature type="transmembrane region" description="Helical" evidence="2">
    <location>
        <begin position="12"/>
        <end position="30"/>
    </location>
</feature>
<dbReference type="AlphaFoldDB" id="A0A1J1JH50"/>
<dbReference type="EMBL" id="LO018304">
    <property type="protein sequence ID" value="CUM60786.1"/>
    <property type="molecule type" value="Genomic_DNA"/>
</dbReference>
<dbReference type="Pfam" id="PF01471">
    <property type="entry name" value="PG_binding_1"/>
    <property type="match status" value="1"/>
</dbReference>
<proteinExistence type="predicted"/>
<keyword evidence="2" id="KW-0812">Transmembrane</keyword>
<accession>A0A1J1JH50</accession>
<feature type="domain" description="Solute-binding protein family 3/N-terminal" evidence="3">
    <location>
        <begin position="165"/>
        <end position="397"/>
    </location>
</feature>
<evidence type="ECO:0000313" key="4">
    <source>
        <dbReference type="EMBL" id="CAD5932987.1"/>
    </source>
</evidence>
<dbReference type="Gene3D" id="1.10.101.10">
    <property type="entry name" value="PGBD-like superfamily/PGBD"/>
    <property type="match status" value="1"/>
</dbReference>
<reference evidence="4" key="2">
    <citation type="submission" date="2020-09" db="EMBL/GenBank/DDBJ databases">
        <authorList>
            <person name="Blom J."/>
        </authorList>
    </citation>
    <scope>NUCLEOTIDE SEQUENCE</scope>
    <source>
        <strain evidence="4">No.66</strain>
    </source>
</reference>
<evidence type="ECO:0000259" key="3">
    <source>
        <dbReference type="SMART" id="SM00062"/>
    </source>
</evidence>
<dbReference type="SMART" id="SM00062">
    <property type="entry name" value="PBPb"/>
    <property type="match status" value="1"/>
</dbReference>
<dbReference type="SUPFAM" id="SSF47090">
    <property type="entry name" value="PGBD-like"/>
    <property type="match status" value="1"/>
</dbReference>
<dbReference type="PANTHER" id="PTHR35936:SF17">
    <property type="entry name" value="ARGININE-BINDING EXTRACELLULAR PROTEIN ARTP"/>
    <property type="match status" value="1"/>
</dbReference>
<dbReference type="InterPro" id="IPR001638">
    <property type="entry name" value="Solute-binding_3/MltF_N"/>
</dbReference>
<dbReference type="EMBL" id="LR882963">
    <property type="protein sequence ID" value="CAD5932987.1"/>
    <property type="molecule type" value="Genomic_DNA"/>
</dbReference>
<protein>
    <submittedName>
        <fullName evidence="4 5">Transporter</fullName>
    </submittedName>
</protein>
<sequence length="407" mass="44568">MSIPPSRKQTFIKLIGIIFCIATIVAILVTRADFAISTSNILSKETTAKTAETQAISVTFQSNLDQPLPTPNSQGNQVIDLQTQLKKRGYYPGALDGVYGEGTQEAVYNLQVSMGLEATGTVDPQTWQYLQPNDSTRAEATSTIGLTTSSVGLSPDLQTIVDRNQLIVAILGIDSPPFFVKNKHGNLIGLDIKIAQDLATALGVSLKIDRTAKTFNDVVDIVNSQKADLGISKLSQTLARAKMVSFSRPYLTLRHGLLINRLQLAKASKGKDMVDFLKNFEGKIGVIQGSSYVGFTKEKFPQAKIVEFTTWEDVIKAAINGDVLAAYRDELEVKKIILNQPNIALNFKTVALSDSYDPIAIALPWSSGHLLQFVNLYLDLNKINYTVDSLIEEYSHIFGKTGQPKPQ</sequence>
<dbReference type="InterPro" id="IPR036365">
    <property type="entry name" value="PGBD-like_sf"/>
</dbReference>
<reference evidence="5" key="1">
    <citation type="submission" date="2015-09" db="EMBL/GenBank/DDBJ databases">
        <authorList>
            <person name="Jackson K.R."/>
            <person name="Lunt B.L."/>
            <person name="Fisher J.N.B."/>
            <person name="Gardner A.V."/>
            <person name="Bailey M.E."/>
            <person name="Deus L.M."/>
            <person name="Earl A.S."/>
            <person name="Gibby P.D."/>
            <person name="Hartmann K.A."/>
            <person name="Liu J.E."/>
            <person name="Manci A.M."/>
            <person name="Nielsen D.A."/>
            <person name="Solomon M.B."/>
            <person name="Breakwell D.P."/>
            <person name="Burnett S.H."/>
            <person name="Grose J.H."/>
        </authorList>
    </citation>
    <scope>NUCLEOTIDE SEQUENCE</scope>
    <source>
        <strain evidence="5">7805</strain>
    </source>
</reference>
<gene>
    <name evidence="4" type="ORF">PANO66_01475</name>
    <name evidence="5" type="ORF">PLAM_2820</name>
</gene>
<dbReference type="InterPro" id="IPR036366">
    <property type="entry name" value="PGBDSf"/>
</dbReference>
<dbReference type="PANTHER" id="PTHR35936">
    <property type="entry name" value="MEMBRANE-BOUND LYTIC MUREIN TRANSGLYCOSYLASE F"/>
    <property type="match status" value="1"/>
</dbReference>
<evidence type="ECO:0000256" key="1">
    <source>
        <dbReference type="ARBA" id="ARBA00022729"/>
    </source>
</evidence>
<keyword evidence="1" id="KW-0732">Signal</keyword>
<evidence type="ECO:0000256" key="2">
    <source>
        <dbReference type="SAM" id="Phobius"/>
    </source>
</evidence>
<organism evidence="5">
    <name type="scientific">Planktothrix agardhii</name>
    <name type="common">Oscillatoria agardhii</name>
    <dbReference type="NCBI Taxonomy" id="1160"/>
    <lineage>
        <taxon>Bacteria</taxon>
        <taxon>Bacillati</taxon>
        <taxon>Cyanobacteriota</taxon>
        <taxon>Cyanophyceae</taxon>
        <taxon>Oscillatoriophycideae</taxon>
        <taxon>Oscillatoriales</taxon>
        <taxon>Microcoleaceae</taxon>
        <taxon>Planktothrix</taxon>
    </lineage>
</organism>
<dbReference type="InterPro" id="IPR002477">
    <property type="entry name" value="Peptidoglycan-bd-like"/>
</dbReference>
<keyword evidence="2" id="KW-1133">Transmembrane helix</keyword>
<dbReference type="SUPFAM" id="SSF53850">
    <property type="entry name" value="Periplasmic binding protein-like II"/>
    <property type="match status" value="1"/>
</dbReference>
<dbReference type="Proteomes" id="UP001153761">
    <property type="component" value="Chromosome"/>
</dbReference>
<dbReference type="Pfam" id="PF00497">
    <property type="entry name" value="SBP_bac_3"/>
    <property type="match status" value="1"/>
</dbReference>
<dbReference type="Gene3D" id="3.40.190.10">
    <property type="entry name" value="Periplasmic binding protein-like II"/>
    <property type="match status" value="2"/>
</dbReference>
<evidence type="ECO:0000313" key="5">
    <source>
        <dbReference type="EMBL" id="CUM60786.1"/>
    </source>
</evidence>
<name>A0A1J1JH50_PLAAG</name>